<evidence type="ECO:0000313" key="2">
    <source>
        <dbReference type="RefSeq" id="XP_040477887.1"/>
    </source>
</evidence>
<gene>
    <name evidence="2" type="primary">LOC103663846</name>
</gene>
<dbReference type="PANTHER" id="PTHR34344">
    <property type="entry name" value="UPF0184 PROTEIN C9ORF16"/>
    <property type="match status" value="1"/>
</dbReference>
<dbReference type="PANTHER" id="PTHR34344:SF1">
    <property type="entry name" value="BUBLIN COILED-COIL PROTEIN"/>
    <property type="match status" value="1"/>
</dbReference>
<dbReference type="AlphaFoldDB" id="A0A8M1F7P9"/>
<organism evidence="1 2">
    <name type="scientific">Ursus maritimus</name>
    <name type="common">Polar bear</name>
    <name type="synonym">Thalarctos maritimus</name>
    <dbReference type="NCBI Taxonomy" id="29073"/>
    <lineage>
        <taxon>Eukaryota</taxon>
        <taxon>Metazoa</taxon>
        <taxon>Chordata</taxon>
        <taxon>Craniata</taxon>
        <taxon>Vertebrata</taxon>
        <taxon>Euteleostomi</taxon>
        <taxon>Mammalia</taxon>
        <taxon>Eutheria</taxon>
        <taxon>Laurasiatheria</taxon>
        <taxon>Carnivora</taxon>
        <taxon>Caniformia</taxon>
        <taxon>Ursidae</taxon>
        <taxon>Ursus</taxon>
    </lineage>
</organism>
<keyword evidence="1" id="KW-1185">Reference proteome</keyword>
<reference evidence="2" key="1">
    <citation type="submission" date="2025-08" db="UniProtKB">
        <authorList>
            <consortium name="RefSeq"/>
        </authorList>
    </citation>
    <scope>IDENTIFICATION</scope>
    <source>
        <tissue evidence="2">Whole blood</tissue>
    </source>
</reference>
<dbReference type="Pfam" id="PF03670">
    <property type="entry name" value="UPF0184"/>
    <property type="match status" value="1"/>
</dbReference>
<accession>A0A8M1F7P9</accession>
<dbReference type="RefSeq" id="XP_040477887.1">
    <property type="nucleotide sequence ID" value="XM_040621953.1"/>
</dbReference>
<sequence length="94" mass="10729">MDLEMEQSKRNVAPQGNLGMMVEVGAEGEDDSFGEAEYAAINSTLGQINSCLDHLKKNDHLHDHLHVRLQELLEFNWQSRFEFQFDKAPRDASP</sequence>
<dbReference type="InterPro" id="IPR005374">
    <property type="entry name" value="BBLN_eukaryota"/>
</dbReference>
<protein>
    <submittedName>
        <fullName evidence="2">UPF0184 protein C9orf16-like</fullName>
    </submittedName>
</protein>
<name>A0A8M1F7P9_URSMA</name>
<dbReference type="GeneID" id="103663846"/>
<dbReference type="OrthoDB" id="10373869at2759"/>
<proteinExistence type="predicted"/>
<dbReference type="Proteomes" id="UP000261680">
    <property type="component" value="Unplaced"/>
</dbReference>
<dbReference type="KEGG" id="umr:103663846"/>
<evidence type="ECO:0000313" key="1">
    <source>
        <dbReference type="Proteomes" id="UP000261680"/>
    </source>
</evidence>